<keyword evidence="4" id="KW-1185">Reference proteome</keyword>
<dbReference type="GO" id="GO:0055085">
    <property type="term" value="P:transmembrane transport"/>
    <property type="evidence" value="ECO:0007669"/>
    <property type="project" value="InterPro"/>
</dbReference>
<organism evidence="3 4">
    <name type="scientific">Spirosoma pollinicola</name>
    <dbReference type="NCBI Taxonomy" id="2057025"/>
    <lineage>
        <taxon>Bacteria</taxon>
        <taxon>Pseudomonadati</taxon>
        <taxon>Bacteroidota</taxon>
        <taxon>Cytophagia</taxon>
        <taxon>Cytophagales</taxon>
        <taxon>Cytophagaceae</taxon>
        <taxon>Spirosoma</taxon>
    </lineage>
</organism>
<accession>A0A2K8Z5I6</accession>
<evidence type="ECO:0000256" key="1">
    <source>
        <dbReference type="SAM" id="SignalP"/>
    </source>
</evidence>
<dbReference type="EMBL" id="CP025096">
    <property type="protein sequence ID" value="AUD05120.1"/>
    <property type="molecule type" value="Genomic_DNA"/>
</dbReference>
<feature type="chain" id="PRO_5014772118" description="TonB C-terminal domain-containing protein" evidence="1">
    <location>
        <begin position="21"/>
        <end position="165"/>
    </location>
</feature>
<dbReference type="Proteomes" id="UP000232883">
    <property type="component" value="Chromosome"/>
</dbReference>
<evidence type="ECO:0000313" key="3">
    <source>
        <dbReference type="EMBL" id="AUD05120.1"/>
    </source>
</evidence>
<dbReference type="KEGG" id="spir:CWM47_26705"/>
<protein>
    <recommendedName>
        <fullName evidence="2">TonB C-terminal domain-containing protein</fullName>
    </recommendedName>
</protein>
<keyword evidence="1" id="KW-0732">Signal</keyword>
<sequence>MFFRRWLFLLLSSHMTFAQSASSDLSQDPVFSTVLNRRLRYPRQAEWSSVYGRVFAEFTIDDKGHVQDISILNHSEKGTYYGLEPTIITALKKLPSLNLRYTGSYILPVSFIYVDYRQKDKPFVPKDTLYIQDLAGRIALKEIKIMGNSTNSRERILSAGKNEYY</sequence>
<proteinExistence type="predicted"/>
<reference evidence="3 4" key="1">
    <citation type="submission" date="2017-11" db="EMBL/GenBank/DDBJ databases">
        <title>Taxonomic description and genome sequences of Spirosoma HA7 sp. nov., isolated from pollen microhabitat of Corylus avellana.</title>
        <authorList>
            <person name="Ambika Manirajan B."/>
            <person name="Suarez C."/>
            <person name="Ratering S."/>
            <person name="Geissler-Plaum R."/>
            <person name="Cardinale M."/>
            <person name="Sylvia S."/>
        </authorList>
    </citation>
    <scope>NUCLEOTIDE SEQUENCE [LARGE SCALE GENOMIC DNA]</scope>
    <source>
        <strain evidence="3 4">HA7</strain>
    </source>
</reference>
<dbReference type="SUPFAM" id="SSF74653">
    <property type="entry name" value="TolA/TonB C-terminal domain"/>
    <property type="match status" value="1"/>
</dbReference>
<dbReference type="Pfam" id="PF03544">
    <property type="entry name" value="TonB_C"/>
    <property type="match status" value="1"/>
</dbReference>
<dbReference type="PROSITE" id="PS52015">
    <property type="entry name" value="TONB_CTD"/>
    <property type="match status" value="1"/>
</dbReference>
<gene>
    <name evidence="3" type="ORF">CWM47_26705</name>
</gene>
<feature type="signal peptide" evidence="1">
    <location>
        <begin position="1"/>
        <end position="20"/>
    </location>
</feature>
<evidence type="ECO:0000259" key="2">
    <source>
        <dbReference type="PROSITE" id="PS52015"/>
    </source>
</evidence>
<name>A0A2K8Z5I6_9BACT</name>
<evidence type="ECO:0000313" key="4">
    <source>
        <dbReference type="Proteomes" id="UP000232883"/>
    </source>
</evidence>
<dbReference type="Gene3D" id="3.30.1150.10">
    <property type="match status" value="1"/>
</dbReference>
<dbReference type="AlphaFoldDB" id="A0A2K8Z5I6"/>
<feature type="domain" description="TonB C-terminal" evidence="2">
    <location>
        <begin position="26"/>
        <end position="120"/>
    </location>
</feature>
<dbReference type="InterPro" id="IPR037682">
    <property type="entry name" value="TonB_C"/>
</dbReference>